<dbReference type="AlphaFoldDB" id="A0AA51ML79"/>
<dbReference type="PANTHER" id="PTHR43156">
    <property type="entry name" value="STAGE II SPORULATION PROTEIN E-RELATED"/>
    <property type="match status" value="1"/>
</dbReference>
<dbReference type="Gene3D" id="3.40.50.2300">
    <property type="match status" value="1"/>
</dbReference>
<dbReference type="Gene3D" id="3.60.40.10">
    <property type="entry name" value="PPM-type phosphatase domain"/>
    <property type="match status" value="1"/>
</dbReference>
<feature type="domain" description="Response regulatory" evidence="3">
    <location>
        <begin position="2"/>
        <end position="118"/>
    </location>
</feature>
<dbReference type="PANTHER" id="PTHR43156:SF2">
    <property type="entry name" value="STAGE II SPORULATION PROTEIN E"/>
    <property type="match status" value="1"/>
</dbReference>
<dbReference type="InterPro" id="IPR001932">
    <property type="entry name" value="PPM-type_phosphatase-like_dom"/>
</dbReference>
<name>A0AA51ML79_9GAMM</name>
<dbReference type="SUPFAM" id="SSF81606">
    <property type="entry name" value="PP2C-like"/>
    <property type="match status" value="1"/>
</dbReference>
<organism evidence="5">
    <name type="scientific">Thiothrix subterranea</name>
    <dbReference type="NCBI Taxonomy" id="2735563"/>
    <lineage>
        <taxon>Bacteria</taxon>
        <taxon>Pseudomonadati</taxon>
        <taxon>Pseudomonadota</taxon>
        <taxon>Gammaproteobacteria</taxon>
        <taxon>Thiotrichales</taxon>
        <taxon>Thiotrichaceae</taxon>
        <taxon>Thiothrix</taxon>
    </lineage>
</organism>
<dbReference type="CDD" id="cd17574">
    <property type="entry name" value="REC_OmpR"/>
    <property type="match status" value="1"/>
</dbReference>
<keyword evidence="6" id="KW-1185">Reference proteome</keyword>
<dbReference type="GO" id="GO:0000160">
    <property type="term" value="P:phosphorelay signal transduction system"/>
    <property type="evidence" value="ECO:0007669"/>
    <property type="project" value="InterPro"/>
</dbReference>
<sequence length="409" mass="46202">MNILVVDDARDMQLILRRILTLMGHQVMLAEDGRVAWELIQQHHFQLVISDWVMPVMDGPTLCRTVRAAELPYYVYIILLTGMSGKQNLIQGMEAGADDFATKPIVREELEVRLRAAQRVLNLEHTLEDKNRHLESVNGSLSAAQQLIQNDLQRAAVLQAGVLPSQKMFGQIRVDWFFQPAQYIGGDTFNYFPINDDLLFFYSIDVSGHGIASALLSMCLQTLLSATSELHCLDDLSPQAVSTLPSRLAERLNHHLHYQLDTGDHYLTLIMGVVDTRQEQLYFVQAGHPQPFLYSPVSDEWEQLDCTGFPIGLLPDMEYDTIRLPFPSGSRLILYSDGLLELHEANGAMMTELALKNYLQPLRQQPAQQLIQQLAITLGLDNDAKEKPDDISLLIIDFFNGTNAHQHIQ</sequence>
<dbReference type="InterPro" id="IPR052016">
    <property type="entry name" value="Bact_Sigma-Reg"/>
</dbReference>
<reference evidence="5 6" key="1">
    <citation type="submission" date="2023-08" db="EMBL/GenBank/DDBJ databases">
        <title>New molecular markers tilS and rpoB for phylogenetic and monitoring studies of the genus Thiothrix biodiversity.</title>
        <authorList>
            <person name="Ravin N.V."/>
            <person name="Smolyakov D."/>
            <person name="Markov N.D."/>
            <person name="Beletsky A.V."/>
            <person name="Mardanov A.V."/>
            <person name="Rudenko T.S."/>
            <person name="Grabovich M.Y."/>
        </authorList>
    </citation>
    <scope>NUCLEOTIDE SEQUENCE</scope>
    <source>
        <strain evidence="5">DNT52</strain>
        <strain evidence="4 6">H33</strain>
    </source>
</reference>
<dbReference type="EMBL" id="JAVFKN010000015">
    <property type="protein sequence ID" value="MDQ5769255.1"/>
    <property type="molecule type" value="Genomic_DNA"/>
</dbReference>
<evidence type="ECO:0000313" key="4">
    <source>
        <dbReference type="EMBL" id="MDQ5769255.1"/>
    </source>
</evidence>
<evidence type="ECO:0000313" key="5">
    <source>
        <dbReference type="EMBL" id="WML86238.1"/>
    </source>
</evidence>
<dbReference type="RefSeq" id="WP_308135148.1">
    <property type="nucleotide sequence ID" value="NZ_CP133217.1"/>
</dbReference>
<dbReference type="EMBL" id="CP133217">
    <property type="protein sequence ID" value="WML86238.1"/>
    <property type="molecule type" value="Genomic_DNA"/>
</dbReference>
<dbReference type="Proteomes" id="UP001229862">
    <property type="component" value="Chromosome"/>
</dbReference>
<protein>
    <submittedName>
        <fullName evidence="5">SpoIIE family protein phosphatase</fullName>
    </submittedName>
</protein>
<dbReference type="Proteomes" id="UP001223336">
    <property type="component" value="Unassembled WGS sequence"/>
</dbReference>
<keyword evidence="2" id="KW-0597">Phosphoprotein</keyword>
<keyword evidence="1" id="KW-0378">Hydrolase</keyword>
<dbReference type="GO" id="GO:0016791">
    <property type="term" value="F:phosphatase activity"/>
    <property type="evidence" value="ECO:0007669"/>
    <property type="project" value="TreeGrafter"/>
</dbReference>
<dbReference type="Pfam" id="PF07228">
    <property type="entry name" value="SpoIIE"/>
    <property type="match status" value="1"/>
</dbReference>
<dbReference type="InterPro" id="IPR001789">
    <property type="entry name" value="Sig_transdc_resp-reg_receiver"/>
</dbReference>
<dbReference type="InterPro" id="IPR011006">
    <property type="entry name" value="CheY-like_superfamily"/>
</dbReference>
<dbReference type="InterPro" id="IPR036457">
    <property type="entry name" value="PPM-type-like_dom_sf"/>
</dbReference>
<evidence type="ECO:0000256" key="1">
    <source>
        <dbReference type="ARBA" id="ARBA00022801"/>
    </source>
</evidence>
<evidence type="ECO:0000313" key="6">
    <source>
        <dbReference type="Proteomes" id="UP001223336"/>
    </source>
</evidence>
<dbReference type="PROSITE" id="PS50110">
    <property type="entry name" value="RESPONSE_REGULATORY"/>
    <property type="match status" value="1"/>
</dbReference>
<evidence type="ECO:0000256" key="2">
    <source>
        <dbReference type="PROSITE-ProRule" id="PRU00169"/>
    </source>
</evidence>
<dbReference type="Pfam" id="PF00072">
    <property type="entry name" value="Response_reg"/>
    <property type="match status" value="1"/>
</dbReference>
<gene>
    <name evidence="4" type="ORF">RCC75_11990</name>
    <name evidence="5" type="ORF">RCG00_18335</name>
</gene>
<evidence type="ECO:0000259" key="3">
    <source>
        <dbReference type="PROSITE" id="PS50110"/>
    </source>
</evidence>
<dbReference type="SMART" id="SM00331">
    <property type="entry name" value="PP2C_SIG"/>
    <property type="match status" value="1"/>
</dbReference>
<feature type="modified residue" description="4-aspartylphosphate" evidence="2">
    <location>
        <position position="51"/>
    </location>
</feature>
<dbReference type="SMART" id="SM00448">
    <property type="entry name" value="REC"/>
    <property type="match status" value="1"/>
</dbReference>
<accession>A0AA51ML79</accession>
<dbReference type="SUPFAM" id="SSF52172">
    <property type="entry name" value="CheY-like"/>
    <property type="match status" value="1"/>
</dbReference>
<proteinExistence type="predicted"/>